<name>A0AAV7IHM4_COTGL</name>
<sequence length="94" mass="10475">MCIKDRKSIKAPKQANKPTEEQHQLELNNHTLYKVQTSDAAAAEAAYGTLHYITLHYIALPDCSYLQCWQPEPDLAVGGTRQAHSQPADVDGIR</sequence>
<keyword evidence="3" id="KW-1185">Reference proteome</keyword>
<evidence type="ECO:0000313" key="3">
    <source>
        <dbReference type="Proteomes" id="UP000826195"/>
    </source>
</evidence>
<accession>A0AAV7IHM4</accession>
<dbReference type="Proteomes" id="UP000826195">
    <property type="component" value="Unassembled WGS sequence"/>
</dbReference>
<proteinExistence type="predicted"/>
<protein>
    <submittedName>
        <fullName evidence="2">Uncharacterized protein</fullName>
    </submittedName>
</protein>
<dbReference type="AlphaFoldDB" id="A0AAV7IHM4"/>
<reference evidence="2 3" key="1">
    <citation type="journal article" date="2021" name="J. Hered.">
        <title>A chromosome-level genome assembly of the parasitoid wasp, Cotesia glomerata (Hymenoptera: Braconidae).</title>
        <authorList>
            <person name="Pinto B.J."/>
            <person name="Weis J.J."/>
            <person name="Gamble T."/>
            <person name="Ode P.J."/>
            <person name="Paul R."/>
            <person name="Zaspel J.M."/>
        </authorList>
    </citation>
    <scope>NUCLEOTIDE SEQUENCE [LARGE SCALE GENOMIC DNA]</scope>
    <source>
        <strain evidence="2">CgM1</strain>
    </source>
</reference>
<dbReference type="EMBL" id="JAHXZJ010001864">
    <property type="protein sequence ID" value="KAH0550551.1"/>
    <property type="molecule type" value="Genomic_DNA"/>
</dbReference>
<gene>
    <name evidence="2" type="ORF">KQX54_020132</name>
</gene>
<feature type="region of interest" description="Disordered" evidence="1">
    <location>
        <begin position="1"/>
        <end position="23"/>
    </location>
</feature>
<evidence type="ECO:0000313" key="2">
    <source>
        <dbReference type="EMBL" id="KAH0550551.1"/>
    </source>
</evidence>
<organism evidence="2 3">
    <name type="scientific">Cotesia glomerata</name>
    <name type="common">Lepidopteran parasitic wasp</name>
    <name type="synonym">Apanteles glomeratus</name>
    <dbReference type="NCBI Taxonomy" id="32391"/>
    <lineage>
        <taxon>Eukaryota</taxon>
        <taxon>Metazoa</taxon>
        <taxon>Ecdysozoa</taxon>
        <taxon>Arthropoda</taxon>
        <taxon>Hexapoda</taxon>
        <taxon>Insecta</taxon>
        <taxon>Pterygota</taxon>
        <taxon>Neoptera</taxon>
        <taxon>Endopterygota</taxon>
        <taxon>Hymenoptera</taxon>
        <taxon>Apocrita</taxon>
        <taxon>Ichneumonoidea</taxon>
        <taxon>Braconidae</taxon>
        <taxon>Microgastrinae</taxon>
        <taxon>Cotesia</taxon>
    </lineage>
</organism>
<evidence type="ECO:0000256" key="1">
    <source>
        <dbReference type="SAM" id="MobiDB-lite"/>
    </source>
</evidence>
<comment type="caution">
    <text evidence="2">The sequence shown here is derived from an EMBL/GenBank/DDBJ whole genome shotgun (WGS) entry which is preliminary data.</text>
</comment>